<feature type="non-terminal residue" evidence="1">
    <location>
        <position position="1"/>
    </location>
</feature>
<sequence length="111" mass="12841">AEAILDTESEEHGEVMIGVPLVPPYGMPIFEYILLPKKVYDTMRNAIRAWKIGDIHKAVGVPYDKERFDINRKQLQEGFKISPEYSAFMEKIRKSGAKIIVYKEPAFNFYN</sequence>
<dbReference type="AlphaFoldDB" id="X0TDZ1"/>
<evidence type="ECO:0000313" key="1">
    <source>
        <dbReference type="EMBL" id="GAF91753.1"/>
    </source>
</evidence>
<organism evidence="1">
    <name type="scientific">marine sediment metagenome</name>
    <dbReference type="NCBI Taxonomy" id="412755"/>
    <lineage>
        <taxon>unclassified sequences</taxon>
        <taxon>metagenomes</taxon>
        <taxon>ecological metagenomes</taxon>
    </lineage>
</organism>
<name>X0TDZ1_9ZZZZ</name>
<accession>X0TDZ1</accession>
<reference evidence="1" key="1">
    <citation type="journal article" date="2014" name="Front. Microbiol.">
        <title>High frequency of phylogenetically diverse reductive dehalogenase-homologous genes in deep subseafloor sedimentary metagenomes.</title>
        <authorList>
            <person name="Kawai M."/>
            <person name="Futagami T."/>
            <person name="Toyoda A."/>
            <person name="Takaki Y."/>
            <person name="Nishi S."/>
            <person name="Hori S."/>
            <person name="Arai W."/>
            <person name="Tsubouchi T."/>
            <person name="Morono Y."/>
            <person name="Uchiyama I."/>
            <person name="Ito T."/>
            <person name="Fujiyama A."/>
            <person name="Inagaki F."/>
            <person name="Takami H."/>
        </authorList>
    </citation>
    <scope>NUCLEOTIDE SEQUENCE</scope>
    <source>
        <strain evidence="1">Expedition CK06-06</strain>
    </source>
</reference>
<gene>
    <name evidence="1" type="ORF">S01H1_31615</name>
</gene>
<protein>
    <submittedName>
        <fullName evidence="1">Uncharacterized protein</fullName>
    </submittedName>
</protein>
<proteinExistence type="predicted"/>
<comment type="caution">
    <text evidence="1">The sequence shown here is derived from an EMBL/GenBank/DDBJ whole genome shotgun (WGS) entry which is preliminary data.</text>
</comment>
<dbReference type="EMBL" id="BARS01019512">
    <property type="protein sequence ID" value="GAF91753.1"/>
    <property type="molecule type" value="Genomic_DNA"/>
</dbReference>